<name>A0ABQ6B0A3_9BRAD</name>
<evidence type="ECO:0000313" key="1">
    <source>
        <dbReference type="EMBL" id="GLR87583.1"/>
    </source>
</evidence>
<organism evidence="1 2">
    <name type="scientific">Bradyrhizobium iriomotense</name>
    <dbReference type="NCBI Taxonomy" id="441950"/>
    <lineage>
        <taxon>Bacteria</taxon>
        <taxon>Pseudomonadati</taxon>
        <taxon>Pseudomonadota</taxon>
        <taxon>Alphaproteobacteria</taxon>
        <taxon>Hyphomicrobiales</taxon>
        <taxon>Nitrobacteraceae</taxon>
        <taxon>Bradyrhizobium</taxon>
    </lineage>
</organism>
<evidence type="ECO:0008006" key="3">
    <source>
        <dbReference type="Google" id="ProtNLM"/>
    </source>
</evidence>
<dbReference type="RefSeq" id="WP_284268501.1">
    <property type="nucleotide sequence ID" value="NZ_BSOW01000015.1"/>
</dbReference>
<gene>
    <name evidence="1" type="ORF">GCM10007857_42940</name>
</gene>
<sequence length="444" mass="48306">MKIDRRFLLRGTCQGALAVMGLPFLDCFLDSKGEALAATGRPLPTRFNTFFFGLGLTSQLWIPKIAGKDYEMTPQLKPLEAFRSKLNVFSGLRVPLDDNPNYMHWSGAAAAATGISPTREKEFDSKTIDQQIADVISRGARFKTVSAAAAGDSKHSYSSLGGANAIPAEPSPLSLYTRLFGRGFQDPTKGDWKPDPQVMIQQSVLSAVADNRKQVMQNLGTADRARMDQYFTSVREAELQMEAELQRPEIQAKVAIPDAPAEMVCNNALPNLRNVTPLMARLGALALATDQTRVFNLSVSEPPSGIFMPGDSLSYHQTTHEEPIDQALGYQPRVAQYNLDVMELFATLLKELDSIPEGDGTVLDHSLVFAFTDQSYARIHAVDGLPILVAGGASGRMKTGYHIAGDGSPVSRVGLTLLKAMGVPLDVWGKGSMQVRQPYTDLLT</sequence>
<evidence type="ECO:0000313" key="2">
    <source>
        <dbReference type="Proteomes" id="UP001156905"/>
    </source>
</evidence>
<dbReference type="InterPro" id="IPR011447">
    <property type="entry name" value="DUF1552"/>
</dbReference>
<keyword evidence="2" id="KW-1185">Reference proteome</keyword>
<comment type="caution">
    <text evidence="1">The sequence shown here is derived from an EMBL/GenBank/DDBJ whole genome shotgun (WGS) entry which is preliminary data.</text>
</comment>
<protein>
    <recommendedName>
        <fullName evidence="3">DUF1552 domain-containing protein</fullName>
    </recommendedName>
</protein>
<proteinExistence type="predicted"/>
<dbReference type="EMBL" id="BSOW01000015">
    <property type="protein sequence ID" value="GLR87583.1"/>
    <property type="molecule type" value="Genomic_DNA"/>
</dbReference>
<reference evidence="2" key="1">
    <citation type="journal article" date="2019" name="Int. J. Syst. Evol. Microbiol.">
        <title>The Global Catalogue of Microorganisms (GCM) 10K type strain sequencing project: providing services to taxonomists for standard genome sequencing and annotation.</title>
        <authorList>
            <consortium name="The Broad Institute Genomics Platform"/>
            <consortium name="The Broad Institute Genome Sequencing Center for Infectious Disease"/>
            <person name="Wu L."/>
            <person name="Ma J."/>
        </authorList>
    </citation>
    <scope>NUCLEOTIDE SEQUENCE [LARGE SCALE GENOMIC DNA]</scope>
    <source>
        <strain evidence="2">NBRC 102520</strain>
    </source>
</reference>
<dbReference type="Proteomes" id="UP001156905">
    <property type="component" value="Unassembled WGS sequence"/>
</dbReference>
<dbReference type="Pfam" id="PF07586">
    <property type="entry name" value="HXXSHH"/>
    <property type="match status" value="1"/>
</dbReference>
<accession>A0ABQ6B0A3</accession>